<accession>A0ACB5TFU5</accession>
<evidence type="ECO:0000313" key="2">
    <source>
        <dbReference type="Proteomes" id="UP001165064"/>
    </source>
</evidence>
<sequence length="270" mass="29415">MKACTRIRKDAKTQKAGQVHSNQPDINSQQTSIFRFPLQLLTDNTISISGITSPHIPVPMNNPYGAQNHKPRGPRMYVDTNHTSRAQSPPLPTRPQHLQFPSVTGSTTGNFRVTSPGPALPQRPQSPAPPPRPQLPAKPSLPSKPNPAQITGSFSSLSQFKSSISNLSPQSTSHSISFQPTVPLVHPSPQRHSHGPPPAPPSRKQRPSLASVDPHHVPNQHPSSASAASFPHGTHSHSNSYAMVVQLFLWCQYCLILQQTQMTSHLHIPC</sequence>
<comment type="caution">
    <text evidence="1">The sequence shown here is derived from an EMBL/GenBank/DDBJ whole genome shotgun (WGS) entry which is preliminary data.</text>
</comment>
<dbReference type="EMBL" id="BSXS01007016">
    <property type="protein sequence ID" value="GME86882.1"/>
    <property type="molecule type" value="Genomic_DNA"/>
</dbReference>
<keyword evidence="2" id="KW-1185">Reference proteome</keyword>
<name>A0ACB5TFU5_AMBMO</name>
<gene>
    <name evidence="1" type="ORF">Amon02_000811200</name>
</gene>
<organism evidence="1 2">
    <name type="scientific">Ambrosiozyma monospora</name>
    <name type="common">Yeast</name>
    <name type="synonym">Endomycopsis monosporus</name>
    <dbReference type="NCBI Taxonomy" id="43982"/>
    <lineage>
        <taxon>Eukaryota</taxon>
        <taxon>Fungi</taxon>
        <taxon>Dikarya</taxon>
        <taxon>Ascomycota</taxon>
        <taxon>Saccharomycotina</taxon>
        <taxon>Pichiomycetes</taxon>
        <taxon>Pichiales</taxon>
        <taxon>Pichiaceae</taxon>
        <taxon>Ambrosiozyma</taxon>
    </lineage>
</organism>
<reference evidence="1" key="1">
    <citation type="submission" date="2023-04" db="EMBL/GenBank/DDBJ databases">
        <title>Ambrosiozyma monospora NBRC 10751.</title>
        <authorList>
            <person name="Ichikawa N."/>
            <person name="Sato H."/>
            <person name="Tonouchi N."/>
        </authorList>
    </citation>
    <scope>NUCLEOTIDE SEQUENCE</scope>
    <source>
        <strain evidence="1">NBRC 10751</strain>
    </source>
</reference>
<dbReference type="Proteomes" id="UP001165064">
    <property type="component" value="Unassembled WGS sequence"/>
</dbReference>
<proteinExistence type="predicted"/>
<evidence type="ECO:0000313" key="1">
    <source>
        <dbReference type="EMBL" id="GME86882.1"/>
    </source>
</evidence>
<protein>
    <submittedName>
        <fullName evidence="1">Unnamed protein product</fullName>
    </submittedName>
</protein>